<evidence type="ECO:0000256" key="1">
    <source>
        <dbReference type="SAM" id="MobiDB-lite"/>
    </source>
</evidence>
<dbReference type="EMBL" id="CP003382">
    <property type="protein sequence ID" value="AFZ67915.1"/>
    <property type="molecule type" value="Genomic_DNA"/>
</dbReference>
<evidence type="ECO:0008006" key="4">
    <source>
        <dbReference type="Google" id="ProtNLM"/>
    </source>
</evidence>
<keyword evidence="3" id="KW-1185">Reference proteome</keyword>
<reference evidence="3" key="1">
    <citation type="submission" date="2012-03" db="EMBL/GenBank/DDBJ databases">
        <title>Complete sequence of chromosome of Deinococcus peraridilitoris DSM 19664.</title>
        <authorList>
            <person name="Lucas S."/>
            <person name="Copeland A."/>
            <person name="Lapidus A."/>
            <person name="Glavina del Rio T."/>
            <person name="Dalin E."/>
            <person name="Tice H."/>
            <person name="Bruce D."/>
            <person name="Goodwin L."/>
            <person name="Pitluck S."/>
            <person name="Peters L."/>
            <person name="Mikhailova N."/>
            <person name="Lu M."/>
            <person name="Kyrpides N."/>
            <person name="Mavromatis K."/>
            <person name="Ivanova N."/>
            <person name="Brettin T."/>
            <person name="Detter J.C."/>
            <person name="Han C."/>
            <person name="Larimer F."/>
            <person name="Land M."/>
            <person name="Hauser L."/>
            <person name="Markowitz V."/>
            <person name="Cheng J.-F."/>
            <person name="Hugenholtz P."/>
            <person name="Woyke T."/>
            <person name="Wu D."/>
            <person name="Pukall R."/>
            <person name="Steenblock K."/>
            <person name="Brambilla E."/>
            <person name="Klenk H.-P."/>
            <person name="Eisen J.A."/>
        </authorList>
    </citation>
    <scope>NUCLEOTIDE SEQUENCE [LARGE SCALE GENOMIC DNA]</scope>
    <source>
        <strain evidence="3">DSM 19664 / LMG 22246 / CIP 109416 / KR-200</strain>
    </source>
</reference>
<proteinExistence type="predicted"/>
<feature type="compositionally biased region" description="Polar residues" evidence="1">
    <location>
        <begin position="79"/>
        <end position="98"/>
    </location>
</feature>
<protein>
    <recommendedName>
        <fullName evidence="4">DUF2171 domain-containing protein</fullName>
    </recommendedName>
</protein>
<dbReference type="InterPro" id="IPR018684">
    <property type="entry name" value="DUF2171"/>
</dbReference>
<feature type="compositionally biased region" description="Polar residues" evidence="1">
    <location>
        <begin position="171"/>
        <end position="189"/>
    </location>
</feature>
<feature type="region of interest" description="Disordered" evidence="1">
    <location>
        <begin position="167"/>
        <end position="293"/>
    </location>
</feature>
<name>L0A4G2_DEIPD</name>
<dbReference type="PATRIC" id="fig|937777.3.peg.2447"/>
<sequence>MNPSDIHEHMMVHARGEGSMMGAPGVHVGTIDGVDGNFLKLTKNDSPNHEHRWIPISWVDHIDERAVYLNRTADEFQQGAMTSDPNDHTGQAALSGTPSGMSGSEALGSAGGSIISDRDLEVSGQESPMGDRSTTLGGHPNEGSTTDSYTASGVGNTMADQELMSGAGAASGQTGDRNANTGAQGNVSSEDGLPGQGQDTSSGSFAQTQGSAQDQAQVQGMQGYDTSYSGGSNAMPGEGGLVGGSAATPSSTMNTNLDPALAGTDFDQQAMGQAVDERQNDAPDSEGDPNRPE</sequence>
<dbReference type="Proteomes" id="UP000010467">
    <property type="component" value="Chromosome"/>
</dbReference>
<evidence type="ECO:0000313" key="3">
    <source>
        <dbReference type="Proteomes" id="UP000010467"/>
    </source>
</evidence>
<dbReference type="AlphaFoldDB" id="L0A4G2"/>
<accession>L0A4G2</accession>
<dbReference type="STRING" id="937777.Deipe_2443"/>
<dbReference type="KEGG" id="dpd:Deipe_2443"/>
<feature type="region of interest" description="Disordered" evidence="1">
    <location>
        <begin position="79"/>
        <end position="154"/>
    </location>
</feature>
<feature type="compositionally biased region" description="Polar residues" evidence="1">
    <location>
        <begin position="132"/>
        <end position="154"/>
    </location>
</feature>
<gene>
    <name evidence="2" type="ordered locus">Deipe_2443</name>
</gene>
<feature type="compositionally biased region" description="Polar residues" evidence="1">
    <location>
        <begin position="247"/>
        <end position="257"/>
    </location>
</feature>
<feature type="compositionally biased region" description="Low complexity" evidence="1">
    <location>
        <begin position="99"/>
        <end position="115"/>
    </location>
</feature>
<organism evidence="2 3">
    <name type="scientific">Deinococcus peraridilitoris (strain DSM 19664 / LMG 22246 / CIP 109416 / KR-200)</name>
    <dbReference type="NCBI Taxonomy" id="937777"/>
    <lineage>
        <taxon>Bacteria</taxon>
        <taxon>Thermotogati</taxon>
        <taxon>Deinococcota</taxon>
        <taxon>Deinococci</taxon>
        <taxon>Deinococcales</taxon>
        <taxon>Deinococcaceae</taxon>
        <taxon>Deinococcus</taxon>
    </lineage>
</organism>
<feature type="compositionally biased region" description="Polar residues" evidence="1">
    <location>
        <begin position="197"/>
        <end position="232"/>
    </location>
</feature>
<dbReference type="HOGENOM" id="CLU_949045_0_0_0"/>
<evidence type="ECO:0000313" key="2">
    <source>
        <dbReference type="EMBL" id="AFZ67915.1"/>
    </source>
</evidence>
<dbReference type="RefSeq" id="WP_015236217.1">
    <property type="nucleotide sequence ID" value="NC_019793.1"/>
</dbReference>
<dbReference type="Pfam" id="PF09939">
    <property type="entry name" value="DUF2171"/>
    <property type="match status" value="1"/>
</dbReference>